<evidence type="ECO:0000313" key="2">
    <source>
        <dbReference type="Proteomes" id="UP000828390"/>
    </source>
</evidence>
<comment type="caution">
    <text evidence="1">The sequence shown here is derived from an EMBL/GenBank/DDBJ whole genome shotgun (WGS) entry which is preliminary data.</text>
</comment>
<protein>
    <submittedName>
        <fullName evidence="1">Uncharacterized protein</fullName>
    </submittedName>
</protein>
<keyword evidence="2" id="KW-1185">Reference proteome</keyword>
<evidence type="ECO:0000313" key="1">
    <source>
        <dbReference type="EMBL" id="KAH3784916.1"/>
    </source>
</evidence>
<dbReference type="Proteomes" id="UP000828390">
    <property type="component" value="Unassembled WGS sequence"/>
</dbReference>
<sequence>MALNALTCSKPVITQRQNQNDVCVCREYCRCRGKIRREHLTIYDYQEMPHDAASHQACDSGSVFRRPNSPHLTGNKDTNAYPSTAICEMWCSIDDIKYPKCTVLSQTI</sequence>
<gene>
    <name evidence="1" type="ORF">DPMN_162988</name>
</gene>
<organism evidence="1 2">
    <name type="scientific">Dreissena polymorpha</name>
    <name type="common">Zebra mussel</name>
    <name type="synonym">Mytilus polymorpha</name>
    <dbReference type="NCBI Taxonomy" id="45954"/>
    <lineage>
        <taxon>Eukaryota</taxon>
        <taxon>Metazoa</taxon>
        <taxon>Spiralia</taxon>
        <taxon>Lophotrochozoa</taxon>
        <taxon>Mollusca</taxon>
        <taxon>Bivalvia</taxon>
        <taxon>Autobranchia</taxon>
        <taxon>Heteroconchia</taxon>
        <taxon>Euheterodonta</taxon>
        <taxon>Imparidentia</taxon>
        <taxon>Neoheterodontei</taxon>
        <taxon>Myida</taxon>
        <taxon>Dreissenoidea</taxon>
        <taxon>Dreissenidae</taxon>
        <taxon>Dreissena</taxon>
    </lineage>
</organism>
<dbReference type="EMBL" id="JAIWYP010000008">
    <property type="protein sequence ID" value="KAH3784916.1"/>
    <property type="molecule type" value="Genomic_DNA"/>
</dbReference>
<name>A0A9D4EUY4_DREPO</name>
<accession>A0A9D4EUY4</accession>
<reference evidence="1" key="2">
    <citation type="submission" date="2020-11" db="EMBL/GenBank/DDBJ databases">
        <authorList>
            <person name="McCartney M.A."/>
            <person name="Auch B."/>
            <person name="Kono T."/>
            <person name="Mallez S."/>
            <person name="Becker A."/>
            <person name="Gohl D.M."/>
            <person name="Silverstein K.A.T."/>
            <person name="Koren S."/>
            <person name="Bechman K.B."/>
            <person name="Herman A."/>
            <person name="Abrahante J.E."/>
            <person name="Garbe J."/>
        </authorList>
    </citation>
    <scope>NUCLEOTIDE SEQUENCE</scope>
    <source>
        <strain evidence="1">Duluth1</strain>
        <tissue evidence="1">Whole animal</tissue>
    </source>
</reference>
<dbReference type="AlphaFoldDB" id="A0A9D4EUY4"/>
<reference evidence="1" key="1">
    <citation type="journal article" date="2019" name="bioRxiv">
        <title>The Genome of the Zebra Mussel, Dreissena polymorpha: A Resource for Invasive Species Research.</title>
        <authorList>
            <person name="McCartney M.A."/>
            <person name="Auch B."/>
            <person name="Kono T."/>
            <person name="Mallez S."/>
            <person name="Zhang Y."/>
            <person name="Obille A."/>
            <person name="Becker A."/>
            <person name="Abrahante J.E."/>
            <person name="Garbe J."/>
            <person name="Badalamenti J.P."/>
            <person name="Herman A."/>
            <person name="Mangelson H."/>
            <person name="Liachko I."/>
            <person name="Sullivan S."/>
            <person name="Sone E.D."/>
            <person name="Koren S."/>
            <person name="Silverstein K.A.T."/>
            <person name="Beckman K.B."/>
            <person name="Gohl D.M."/>
        </authorList>
    </citation>
    <scope>NUCLEOTIDE SEQUENCE</scope>
    <source>
        <strain evidence="1">Duluth1</strain>
        <tissue evidence="1">Whole animal</tissue>
    </source>
</reference>
<proteinExistence type="predicted"/>